<dbReference type="Proteomes" id="UP001333110">
    <property type="component" value="Unassembled WGS sequence"/>
</dbReference>
<proteinExistence type="predicted"/>
<organism evidence="1 2">
    <name type="scientific">Mycteria americana</name>
    <name type="common">Wood stork</name>
    <dbReference type="NCBI Taxonomy" id="33587"/>
    <lineage>
        <taxon>Eukaryota</taxon>
        <taxon>Metazoa</taxon>
        <taxon>Chordata</taxon>
        <taxon>Craniata</taxon>
        <taxon>Vertebrata</taxon>
        <taxon>Euteleostomi</taxon>
        <taxon>Archelosauria</taxon>
        <taxon>Archosauria</taxon>
        <taxon>Dinosauria</taxon>
        <taxon>Saurischia</taxon>
        <taxon>Theropoda</taxon>
        <taxon>Coelurosauria</taxon>
        <taxon>Aves</taxon>
        <taxon>Neognathae</taxon>
        <taxon>Neoaves</taxon>
        <taxon>Aequornithes</taxon>
        <taxon>Ciconiiformes</taxon>
        <taxon>Ciconiidae</taxon>
        <taxon>Mycteria</taxon>
    </lineage>
</organism>
<sequence length="175" mass="19078">MRGGTRYRAVLDVNGSGAGAAGSGRDAVQRRGALPRLWEKADQQDTTITSPRSLQPYQAVVKNGKKEDPGNYQLVSLNSVPGKTGQHILLGAISKHMKDKKVTGSSQQGFTKGQLHLTHLITFYNETAACVDNRRALDVVLIDCTIDFIKAFDMVSHSLLVGKLVRFGLDKWGVK</sequence>
<comment type="caution">
    <text evidence="1">The sequence shown here is derived from an EMBL/GenBank/DDBJ whole genome shotgun (WGS) entry which is preliminary data.</text>
</comment>
<dbReference type="AlphaFoldDB" id="A0AAN7N5G2"/>
<protein>
    <recommendedName>
        <fullName evidence="3">Reverse transcriptase</fullName>
    </recommendedName>
</protein>
<evidence type="ECO:0008006" key="3">
    <source>
        <dbReference type="Google" id="ProtNLM"/>
    </source>
</evidence>
<evidence type="ECO:0000313" key="1">
    <source>
        <dbReference type="EMBL" id="KAK4808972.1"/>
    </source>
</evidence>
<gene>
    <name evidence="1" type="ORF">QYF61_015206</name>
</gene>
<dbReference type="EMBL" id="JAUNZN010000023">
    <property type="protein sequence ID" value="KAK4808972.1"/>
    <property type="molecule type" value="Genomic_DNA"/>
</dbReference>
<name>A0AAN7N5G2_MYCAM</name>
<keyword evidence="2" id="KW-1185">Reference proteome</keyword>
<reference evidence="1 2" key="1">
    <citation type="journal article" date="2023" name="J. Hered.">
        <title>Chromosome-level genome of the wood stork (Mycteria americana) provides insight into avian chromosome evolution.</title>
        <authorList>
            <person name="Flamio R. Jr."/>
            <person name="Ramstad K.M."/>
        </authorList>
    </citation>
    <scope>NUCLEOTIDE SEQUENCE [LARGE SCALE GENOMIC DNA]</scope>
    <source>
        <strain evidence="1">JAX WOST 10</strain>
    </source>
</reference>
<accession>A0AAN7N5G2</accession>
<evidence type="ECO:0000313" key="2">
    <source>
        <dbReference type="Proteomes" id="UP001333110"/>
    </source>
</evidence>
<dbReference type="PANTHER" id="PTHR33332">
    <property type="entry name" value="REVERSE TRANSCRIPTASE DOMAIN-CONTAINING PROTEIN"/>
    <property type="match status" value="1"/>
</dbReference>